<accession>A0A0K0XUT8</accession>
<dbReference type="InterPro" id="IPR041699">
    <property type="entry name" value="AAA_32"/>
</dbReference>
<dbReference type="InterPro" id="IPR046844">
    <property type="entry name" value="Lon-like_helical"/>
</dbReference>
<dbReference type="InterPro" id="IPR046843">
    <property type="entry name" value="LonB_AAA-LID"/>
</dbReference>
<dbReference type="EMBL" id="CP012154">
    <property type="protein sequence ID" value="AKS41474.1"/>
    <property type="molecule type" value="Genomic_DNA"/>
</dbReference>
<dbReference type="Gene3D" id="3.30.230.10">
    <property type="match status" value="1"/>
</dbReference>
<dbReference type="Pfam" id="PF13654">
    <property type="entry name" value="AAA_32"/>
    <property type="match status" value="1"/>
</dbReference>
<dbReference type="Gene3D" id="3.40.50.300">
    <property type="entry name" value="P-loop containing nucleotide triphosphate hydrolases"/>
    <property type="match status" value="2"/>
</dbReference>
<dbReference type="SUPFAM" id="SSF52540">
    <property type="entry name" value="P-loop containing nucleoside triphosphate hydrolases"/>
    <property type="match status" value="1"/>
</dbReference>
<dbReference type="SUPFAM" id="SSF54211">
    <property type="entry name" value="Ribosomal protein S5 domain 2-like"/>
    <property type="match status" value="1"/>
</dbReference>
<reference evidence="1 2" key="1">
    <citation type="submission" date="2015-07" db="EMBL/GenBank/DDBJ databases">
        <authorList>
            <person name="Noorani M."/>
        </authorList>
    </citation>
    <scope>NUCLEOTIDE SEQUENCE [LARGE SCALE GENOMIC DNA]</scope>
    <source>
        <strain evidence="1 2">KCTC 42284</strain>
    </source>
</reference>
<dbReference type="Pfam" id="PF20437">
    <property type="entry name" value="LonC_helical"/>
    <property type="match status" value="1"/>
</dbReference>
<keyword evidence="2" id="KW-1185">Reference proteome</keyword>
<dbReference type="RefSeq" id="WP_049725111.1">
    <property type="nucleotide sequence ID" value="NZ_CP012154.1"/>
</dbReference>
<organism evidence="1 2">
    <name type="scientific">Wenzhouxiangella marina</name>
    <dbReference type="NCBI Taxonomy" id="1579979"/>
    <lineage>
        <taxon>Bacteria</taxon>
        <taxon>Pseudomonadati</taxon>
        <taxon>Pseudomonadota</taxon>
        <taxon>Gammaproteobacteria</taxon>
        <taxon>Chromatiales</taxon>
        <taxon>Wenzhouxiangellaceae</taxon>
        <taxon>Wenzhouxiangella</taxon>
    </lineage>
</organism>
<dbReference type="InterPro" id="IPR027417">
    <property type="entry name" value="P-loop_NTPase"/>
</dbReference>
<gene>
    <name evidence="1" type="ORF">WM2015_1099</name>
</gene>
<sequence>MANFTIPPEKLGWKADTRSIEETSTRKAPQSGGIVGQAGAREALRFALTTTDRNHNVFVRGPAGSGRRSLVRSAIADLKPKPRRSLDFCYVHNFSNPDRPRLIVLPGGQGRQFQHAMTRISLFVRDRLPDILKNDPIRSRREARKEAAEREIRIKIKPLEKRLADDGLALMRTQSGPTSRVSIYPRVMGKAVSPEEYRNLVTQGQAREEDRLKSIKKAEEWQSEVNRFAHDVNQIWQQAIQHIDQIDATETARILGGMTAEVAKKFKAAGIDIFLREIIDDIVEKRIGRDTSHLADPTLLYGVNVLTSRSDQNAAPVVHASQPSVANLFGTIDPAWISSGRAVTSFRGIRTGALLEADGGYLVLDARDVLAEPNAWRLLMRALRTGLSEVVPPDLGWPYSAQSLKPEPIPVQVRVILIGDPETYDELARDDRDFVSLFKVLSDFDRSLPRDEEGFSDYVRFLGSLVKRDELPHFDQGGMLAMIEYGARRSPEQGRLSACLGELADLAREAAVIARDAESEDIGREHVQRALEYRHLRHAMPMTRLFRRFDAGNGWLRLRGKLDGQVPGVSCDLGLDGAPALPTLISATAIRADERDIRIDGRPEDGRIALALARMLRLDSDPKLLVRLDTLCDEHCRADLEDPGLDLARHAALLAALANAPLRQDVALVGSVDAMGEVQPVAALNERIEAWFEFCQHAGLSGQQAVLIPRPSQNDLMLSRELIKAAANDMFRVYAVSSAVQAAELCTGVRAGSFKDGAFPEESLLGRARAAVLG</sequence>
<dbReference type="InterPro" id="IPR020568">
    <property type="entry name" value="Ribosomal_Su5_D2-typ_SF"/>
</dbReference>
<proteinExistence type="predicted"/>
<dbReference type="InterPro" id="IPR014721">
    <property type="entry name" value="Ribsml_uS5_D2-typ_fold_subgr"/>
</dbReference>
<dbReference type="AlphaFoldDB" id="A0A0K0XUT8"/>
<dbReference type="PRINTS" id="PR00830">
    <property type="entry name" value="ENDOLAPTASE"/>
</dbReference>
<evidence type="ECO:0000313" key="2">
    <source>
        <dbReference type="Proteomes" id="UP000066624"/>
    </source>
</evidence>
<name>A0A0K0XUT8_9GAMM</name>
<dbReference type="OrthoDB" id="9758568at2"/>
<dbReference type="KEGG" id="wma:WM2015_1099"/>
<dbReference type="Gene3D" id="1.10.8.60">
    <property type="match status" value="1"/>
</dbReference>
<evidence type="ECO:0000313" key="1">
    <source>
        <dbReference type="EMBL" id="AKS41474.1"/>
    </source>
</evidence>
<dbReference type="Pfam" id="PF20436">
    <property type="entry name" value="LonB_AAA-LID"/>
    <property type="match status" value="1"/>
</dbReference>
<dbReference type="Proteomes" id="UP000066624">
    <property type="component" value="Chromosome"/>
</dbReference>
<protein>
    <submittedName>
        <fullName evidence="1">Uncharacterized protein</fullName>
    </submittedName>
</protein>